<evidence type="ECO:0000313" key="3">
    <source>
        <dbReference type="Proteomes" id="UP000054928"/>
    </source>
</evidence>
<dbReference type="OMA" id="NATTIWE"/>
<keyword evidence="2" id="KW-0548">Nucleotidyltransferase</keyword>
<keyword evidence="1" id="KW-1133">Transmembrane helix</keyword>
<evidence type="ECO:0000313" key="2">
    <source>
        <dbReference type="EMBL" id="CEG44840.1"/>
    </source>
</evidence>
<keyword evidence="1" id="KW-0812">Transmembrane</keyword>
<dbReference type="RefSeq" id="XP_024581209.1">
    <property type="nucleotide sequence ID" value="XM_024730986.1"/>
</dbReference>
<evidence type="ECO:0000256" key="1">
    <source>
        <dbReference type="SAM" id="Phobius"/>
    </source>
</evidence>
<protein>
    <submittedName>
        <fullName evidence="2">FOG: Transposon-encoded proteins with TYA, reverse transcriptase, integrase domains in various combinations</fullName>
    </submittedName>
</protein>
<dbReference type="PANTHER" id="PTHR11439:SF440">
    <property type="entry name" value="INTEGRASE CATALYTIC DOMAIN-CONTAINING PROTEIN"/>
    <property type="match status" value="1"/>
</dbReference>
<organism evidence="2 3">
    <name type="scientific">Plasmopara halstedii</name>
    <name type="common">Downy mildew of sunflower</name>
    <dbReference type="NCBI Taxonomy" id="4781"/>
    <lineage>
        <taxon>Eukaryota</taxon>
        <taxon>Sar</taxon>
        <taxon>Stramenopiles</taxon>
        <taxon>Oomycota</taxon>
        <taxon>Peronosporomycetes</taxon>
        <taxon>Peronosporales</taxon>
        <taxon>Peronosporaceae</taxon>
        <taxon>Plasmopara</taxon>
    </lineage>
</organism>
<dbReference type="OrthoDB" id="97581at2759"/>
<dbReference type="GO" id="GO:0003964">
    <property type="term" value="F:RNA-directed DNA polymerase activity"/>
    <property type="evidence" value="ECO:0007669"/>
    <property type="project" value="UniProtKB-KW"/>
</dbReference>
<sequence>MNSIRVVLAVCVTDGYEMEQLDADSAYQNCELSDRVYMDIPPGVKTTGDPVTGHDRQLAPGIERFMEASFRMALRIVAWIKIRKVKDALKSAFKIKELGDAKLILGMGINHDKRVGTLMIKQTSCIDDVTQRFGQDDQDPCALNLKLSREQSPGSDAEATEMQTNPYRFLIGCLMYIATCIRLGIAYVVTQPPRFLENTGIQHWRAAICVLMYLSSTHPHEIAYKGGASNVMVEAFADADGGSNIDDRRSVSGVMVNMSNGRRCKVEILKNCGTEFSTSRVYGTKPVYPGVLWTYAMLKDMEKGHHHATQV</sequence>
<dbReference type="EMBL" id="CCYD01001336">
    <property type="protein sequence ID" value="CEG44840.1"/>
    <property type="molecule type" value="Genomic_DNA"/>
</dbReference>
<name>A0A0P1AVW9_PLAHL</name>
<keyword evidence="2" id="KW-0695">RNA-directed DNA polymerase</keyword>
<keyword evidence="1" id="KW-0472">Membrane</keyword>
<keyword evidence="3" id="KW-1185">Reference proteome</keyword>
<dbReference type="GeneID" id="36396227"/>
<dbReference type="STRING" id="4781.A0A0P1AVW9"/>
<accession>A0A0P1AVW9</accession>
<keyword evidence="2" id="KW-0808">Transferase</keyword>
<dbReference type="Proteomes" id="UP000054928">
    <property type="component" value="Unassembled WGS sequence"/>
</dbReference>
<dbReference type="AlphaFoldDB" id="A0A0P1AVW9"/>
<feature type="transmembrane region" description="Helical" evidence="1">
    <location>
        <begin position="169"/>
        <end position="189"/>
    </location>
</feature>
<dbReference type="PANTHER" id="PTHR11439">
    <property type="entry name" value="GAG-POL-RELATED RETROTRANSPOSON"/>
    <property type="match status" value="1"/>
</dbReference>
<proteinExistence type="predicted"/>
<reference evidence="3" key="1">
    <citation type="submission" date="2014-09" db="EMBL/GenBank/DDBJ databases">
        <authorList>
            <person name="Sharma Rahul"/>
            <person name="Thines Marco"/>
        </authorList>
    </citation>
    <scope>NUCLEOTIDE SEQUENCE [LARGE SCALE GENOMIC DNA]</scope>
</reference>